<keyword evidence="2" id="KW-0472">Membrane</keyword>
<dbReference type="AlphaFoldDB" id="K5VRL5"/>
<feature type="chain" id="PRO_5003884935" evidence="3">
    <location>
        <begin position="21"/>
        <end position="362"/>
    </location>
</feature>
<dbReference type="GeneID" id="18908676"/>
<evidence type="ECO:0000256" key="3">
    <source>
        <dbReference type="SAM" id="SignalP"/>
    </source>
</evidence>
<reference evidence="4 5" key="1">
    <citation type="journal article" date="2012" name="BMC Genomics">
        <title>Comparative genomics of the white-rot fungi, Phanerochaete carnosa and P. chrysosporium, to elucidate the genetic basis of the distinct wood types they colonize.</title>
        <authorList>
            <person name="Suzuki H."/>
            <person name="MacDonald J."/>
            <person name="Syed K."/>
            <person name="Salamov A."/>
            <person name="Hori C."/>
            <person name="Aerts A."/>
            <person name="Henrissat B."/>
            <person name="Wiebenga A."/>
            <person name="vanKuyk P.A."/>
            <person name="Barry K."/>
            <person name="Lindquist E."/>
            <person name="LaButti K."/>
            <person name="Lapidus A."/>
            <person name="Lucas S."/>
            <person name="Coutinho P."/>
            <person name="Gong Y."/>
            <person name="Samejima M."/>
            <person name="Mahadevan R."/>
            <person name="Abou-Zaid M."/>
            <person name="de Vries R.P."/>
            <person name="Igarashi K."/>
            <person name="Yadav J.S."/>
            <person name="Grigoriev I.V."/>
            <person name="Master E.R."/>
        </authorList>
    </citation>
    <scope>NUCLEOTIDE SEQUENCE [LARGE SCALE GENOMIC DNA]</scope>
    <source>
        <strain evidence="4 5">HHB-10118-sp</strain>
    </source>
</reference>
<proteinExistence type="predicted"/>
<feature type="transmembrane region" description="Helical" evidence="2">
    <location>
        <begin position="231"/>
        <end position="255"/>
    </location>
</feature>
<accession>K5VRL5</accession>
<dbReference type="EMBL" id="JH930473">
    <property type="protein sequence ID" value="EKM54148.1"/>
    <property type="molecule type" value="Genomic_DNA"/>
</dbReference>
<dbReference type="InParanoid" id="K5VRL5"/>
<organism evidence="4 5">
    <name type="scientific">Phanerochaete carnosa (strain HHB-10118-sp)</name>
    <name type="common">White-rot fungus</name>
    <name type="synonym">Peniophora carnosa</name>
    <dbReference type="NCBI Taxonomy" id="650164"/>
    <lineage>
        <taxon>Eukaryota</taxon>
        <taxon>Fungi</taxon>
        <taxon>Dikarya</taxon>
        <taxon>Basidiomycota</taxon>
        <taxon>Agaricomycotina</taxon>
        <taxon>Agaricomycetes</taxon>
        <taxon>Polyporales</taxon>
        <taxon>Phanerochaetaceae</taxon>
        <taxon>Phanerochaete</taxon>
    </lineage>
</organism>
<sequence length="362" mass="39562">MIGLLPLTLLLFSWGPSVNAGSVNYGGACSVGNQKLAAGTYEFQADCDSITFCNSSGLCDHKGCRSDEYPLGYPTSLDPPPRCPTGMFCPDEEDQCLPLLAVGSPCQFDRDDECQGPPNFQQLADTTGYGLNVNGSVCLNNICMWANATLGNTCVVENTAYTVYSANNESIDIVSRDNCSPGLYCDAQHLVCMKTKNKGDSCDADKECSTYNCLAKGVCGRSANLPHHVPFWVYIIVGVCILGGMLATLAGMYWLHRGHRNAEREKRLQYWREQNAFRQNILQMQETARHSIMSLSGGGPHSPRSTLYSRDGAQSEDSQIPMLNPTSKSSALRHQLSDDGSDDGSQDSIMIQRVDRKDSNKF</sequence>
<keyword evidence="3" id="KW-0732">Signal</keyword>
<feature type="compositionally biased region" description="Basic and acidic residues" evidence="1">
    <location>
        <begin position="353"/>
        <end position="362"/>
    </location>
</feature>
<dbReference type="Proteomes" id="UP000008370">
    <property type="component" value="Unassembled WGS sequence"/>
</dbReference>
<name>K5VRL5_PHACS</name>
<dbReference type="STRING" id="650164.K5VRL5"/>
<keyword evidence="2" id="KW-1133">Transmembrane helix</keyword>
<dbReference type="RefSeq" id="XP_007396849.1">
    <property type="nucleotide sequence ID" value="XM_007396787.1"/>
</dbReference>
<protein>
    <submittedName>
        <fullName evidence="4">Uncharacterized protein</fullName>
    </submittedName>
</protein>
<evidence type="ECO:0000256" key="2">
    <source>
        <dbReference type="SAM" id="Phobius"/>
    </source>
</evidence>
<keyword evidence="5" id="KW-1185">Reference proteome</keyword>
<feature type="region of interest" description="Disordered" evidence="1">
    <location>
        <begin position="293"/>
        <end position="362"/>
    </location>
</feature>
<keyword evidence="2" id="KW-0812">Transmembrane</keyword>
<evidence type="ECO:0000313" key="4">
    <source>
        <dbReference type="EMBL" id="EKM54148.1"/>
    </source>
</evidence>
<gene>
    <name evidence="4" type="ORF">PHACADRAFT_145815</name>
</gene>
<evidence type="ECO:0000313" key="5">
    <source>
        <dbReference type="Proteomes" id="UP000008370"/>
    </source>
</evidence>
<feature type="signal peptide" evidence="3">
    <location>
        <begin position="1"/>
        <end position="20"/>
    </location>
</feature>
<dbReference type="KEGG" id="pco:PHACADRAFT_145815"/>
<dbReference type="OrthoDB" id="195231at2759"/>
<evidence type="ECO:0000256" key="1">
    <source>
        <dbReference type="SAM" id="MobiDB-lite"/>
    </source>
</evidence>
<dbReference type="HOGENOM" id="CLU_054233_0_0_1"/>